<dbReference type="GO" id="GO:0005886">
    <property type="term" value="C:plasma membrane"/>
    <property type="evidence" value="ECO:0007669"/>
    <property type="project" value="InterPro"/>
</dbReference>
<gene>
    <name evidence="3" type="ORF">PVN32_25155</name>
</gene>
<dbReference type="Pfam" id="PF02632">
    <property type="entry name" value="BioY"/>
    <property type="match status" value="1"/>
</dbReference>
<feature type="transmembrane region" description="Helical" evidence="2">
    <location>
        <begin position="46"/>
        <end position="70"/>
    </location>
</feature>
<reference evidence="3" key="1">
    <citation type="submission" date="2022-12" db="EMBL/GenBank/DDBJ databases">
        <title>Draft Genome Sequences of Bacillus licheniformis and Bacillus paralicheniformis strains isolated from Irish skim milk powders.</title>
        <authorList>
            <person name="Lourenco A."/>
            <person name="Li F."/>
            <person name="Geraldine D."/>
            <person name="Tobin J.T."/>
            <person name="Butler F."/>
            <person name="Jordan K."/>
            <person name="Obrien T."/>
        </authorList>
    </citation>
    <scope>NUCLEOTIDE SEQUENCE</scope>
    <source>
        <strain evidence="3">3370</strain>
    </source>
</reference>
<dbReference type="Proteomes" id="UP001216709">
    <property type="component" value="Unassembled WGS sequence"/>
</dbReference>
<name>A0AAW6KI20_9BACI</name>
<evidence type="ECO:0000313" key="4">
    <source>
        <dbReference type="Proteomes" id="UP001216709"/>
    </source>
</evidence>
<organism evidence="3 4">
    <name type="scientific">Bacillus paralicheniformis</name>
    <dbReference type="NCBI Taxonomy" id="1648923"/>
    <lineage>
        <taxon>Bacteria</taxon>
        <taxon>Bacillati</taxon>
        <taxon>Bacillota</taxon>
        <taxon>Bacilli</taxon>
        <taxon>Bacillales</taxon>
        <taxon>Bacillaceae</taxon>
        <taxon>Bacillus</taxon>
    </lineage>
</organism>
<dbReference type="RefSeq" id="WP_274686016.1">
    <property type="nucleotide sequence ID" value="NZ_JARAFO010000447.1"/>
</dbReference>
<keyword evidence="2" id="KW-0472">Membrane</keyword>
<sequence>MNKKKLRAADMALVGMFAALMGIGANITSFAPFLQIGGIPLTMQPFFCLLAGLLLGRKLGALSMIVYALVGFVGAP</sequence>
<proteinExistence type="inferred from homology"/>
<keyword evidence="2" id="KW-1133">Transmembrane helix</keyword>
<evidence type="ECO:0000256" key="1">
    <source>
        <dbReference type="ARBA" id="ARBA00010692"/>
    </source>
</evidence>
<dbReference type="PANTHER" id="PTHR34295">
    <property type="entry name" value="BIOTIN TRANSPORTER BIOY"/>
    <property type="match status" value="1"/>
</dbReference>
<dbReference type="AlphaFoldDB" id="A0AAW6KI20"/>
<dbReference type="PANTHER" id="PTHR34295:SF1">
    <property type="entry name" value="BIOTIN TRANSPORTER BIOY"/>
    <property type="match status" value="1"/>
</dbReference>
<feature type="non-terminal residue" evidence="3">
    <location>
        <position position="76"/>
    </location>
</feature>
<dbReference type="Gene3D" id="1.10.1760.20">
    <property type="match status" value="1"/>
</dbReference>
<comment type="similarity">
    <text evidence="1">Belongs to the BioY family.</text>
</comment>
<accession>A0AAW6KI20</accession>
<feature type="transmembrane region" description="Helical" evidence="2">
    <location>
        <begin position="12"/>
        <end position="34"/>
    </location>
</feature>
<dbReference type="GO" id="GO:0015225">
    <property type="term" value="F:biotin transmembrane transporter activity"/>
    <property type="evidence" value="ECO:0007669"/>
    <property type="project" value="InterPro"/>
</dbReference>
<comment type="caution">
    <text evidence="3">The sequence shown here is derived from an EMBL/GenBank/DDBJ whole genome shotgun (WGS) entry which is preliminary data.</text>
</comment>
<evidence type="ECO:0000313" key="3">
    <source>
        <dbReference type="EMBL" id="MDE1455385.1"/>
    </source>
</evidence>
<keyword evidence="2" id="KW-0812">Transmembrane</keyword>
<evidence type="ECO:0000256" key="2">
    <source>
        <dbReference type="SAM" id="Phobius"/>
    </source>
</evidence>
<dbReference type="EMBL" id="JARAFO010000447">
    <property type="protein sequence ID" value="MDE1455385.1"/>
    <property type="molecule type" value="Genomic_DNA"/>
</dbReference>
<protein>
    <submittedName>
        <fullName evidence="3">Biotin transporter BioY</fullName>
    </submittedName>
</protein>
<dbReference type="InterPro" id="IPR003784">
    <property type="entry name" value="BioY"/>
</dbReference>